<dbReference type="Pfam" id="PF01040">
    <property type="entry name" value="UbiA"/>
    <property type="match status" value="1"/>
</dbReference>
<feature type="transmembrane region" description="Helical" evidence="9">
    <location>
        <begin position="93"/>
        <end position="113"/>
    </location>
</feature>
<accession>F7WZK6</accession>
<keyword evidence="7 9" id="KW-0472">Membrane</keyword>
<organism evidence="10 11">
    <name type="scientific">Buchnera aphidicola</name>
    <name type="common">Cinara tujafilina</name>
    <dbReference type="NCBI Taxonomy" id="261317"/>
    <lineage>
        <taxon>Bacteria</taxon>
        <taxon>Pseudomonadati</taxon>
        <taxon>Pseudomonadota</taxon>
        <taxon>Gammaproteobacteria</taxon>
        <taxon>Enterobacterales</taxon>
        <taxon>Erwiniaceae</taxon>
        <taxon>Buchnera</taxon>
    </lineage>
</organism>
<feature type="transmembrane region" description="Helical" evidence="9">
    <location>
        <begin position="119"/>
        <end position="143"/>
    </location>
</feature>
<feature type="transmembrane region" description="Helical" evidence="9">
    <location>
        <begin position="152"/>
        <end position="174"/>
    </location>
</feature>
<feature type="transmembrane region" description="Helical" evidence="9">
    <location>
        <begin position="186"/>
        <end position="206"/>
    </location>
</feature>
<protein>
    <recommendedName>
        <fullName evidence="9">Protoheme IX farnesyltransferase</fullName>
        <ecNumber evidence="9">2.5.1.141</ecNumber>
    </recommendedName>
    <alternativeName>
        <fullName evidence="9">Heme B farnesyltransferase</fullName>
    </alternativeName>
    <alternativeName>
        <fullName evidence="9">Heme O synthase</fullName>
    </alternativeName>
</protein>
<dbReference type="OrthoDB" id="9814417at2"/>
<keyword evidence="2 9" id="KW-1003">Cell membrane</keyword>
<evidence type="ECO:0000256" key="3">
    <source>
        <dbReference type="ARBA" id="ARBA00022679"/>
    </source>
</evidence>
<comment type="catalytic activity">
    <reaction evidence="8 9">
        <text>heme b + (2E,6E)-farnesyl diphosphate + H2O = Fe(II)-heme o + diphosphate</text>
        <dbReference type="Rhea" id="RHEA:28070"/>
        <dbReference type="ChEBI" id="CHEBI:15377"/>
        <dbReference type="ChEBI" id="CHEBI:33019"/>
        <dbReference type="ChEBI" id="CHEBI:60344"/>
        <dbReference type="ChEBI" id="CHEBI:60530"/>
        <dbReference type="ChEBI" id="CHEBI:175763"/>
        <dbReference type="EC" id="2.5.1.141"/>
    </reaction>
</comment>
<dbReference type="HAMAP" id="MF_00154">
    <property type="entry name" value="CyoE_CtaB"/>
    <property type="match status" value="1"/>
</dbReference>
<evidence type="ECO:0000256" key="9">
    <source>
        <dbReference type="HAMAP-Rule" id="MF_00154"/>
    </source>
</evidence>
<comment type="pathway">
    <text evidence="9">Porphyrin-containing compound metabolism; heme O biosynthesis; heme O from protoheme: step 1/1.</text>
</comment>
<evidence type="ECO:0000256" key="5">
    <source>
        <dbReference type="ARBA" id="ARBA00022989"/>
    </source>
</evidence>
<dbReference type="InterPro" id="IPR044878">
    <property type="entry name" value="UbiA_sf"/>
</dbReference>
<feature type="transmembrane region" description="Helical" evidence="9">
    <location>
        <begin position="283"/>
        <end position="305"/>
    </location>
</feature>
<keyword evidence="11" id="KW-1185">Reference proteome</keyword>
<comment type="function">
    <text evidence="9">Converts heme B (protoheme IX) to heme O by substitution of the vinyl group on carbon 2 of heme B porphyrin ring with a hydroxyethyl farnesyl side group.</text>
</comment>
<proteinExistence type="inferred from homology"/>
<comment type="miscellaneous">
    <text evidence="9">Carbon 2 of the heme B porphyrin ring is defined according to the Fischer nomenclature.</text>
</comment>
<dbReference type="Proteomes" id="UP000006811">
    <property type="component" value="Chromosome"/>
</dbReference>
<dbReference type="CDD" id="cd13957">
    <property type="entry name" value="PT_UbiA_Cox10"/>
    <property type="match status" value="1"/>
</dbReference>
<evidence type="ECO:0000313" key="10">
    <source>
        <dbReference type="EMBL" id="AEH39873.1"/>
    </source>
</evidence>
<dbReference type="eggNOG" id="COG0109">
    <property type="taxonomic scope" value="Bacteria"/>
</dbReference>
<comment type="subcellular location">
    <subcellularLocation>
        <location evidence="9">Cell membrane</location>
        <topology evidence="9">Multi-pass membrane protein</topology>
    </subcellularLocation>
    <subcellularLocation>
        <location evidence="1">Membrane</location>
        <topology evidence="1">Multi-pass membrane protein</topology>
    </subcellularLocation>
</comment>
<feature type="transmembrane region" description="Helical" evidence="9">
    <location>
        <begin position="51"/>
        <end position="73"/>
    </location>
</feature>
<comment type="similarity">
    <text evidence="9">Belongs to the UbiA prenyltransferase family. Protoheme IX farnesyltransferase subfamily.</text>
</comment>
<dbReference type="Gene3D" id="1.10.357.140">
    <property type="entry name" value="UbiA prenyltransferase"/>
    <property type="match status" value="1"/>
</dbReference>
<keyword evidence="5 9" id="KW-1133">Transmembrane helix</keyword>
<dbReference type="UniPathway" id="UPA00834">
    <property type="reaction ID" value="UER00712"/>
</dbReference>
<dbReference type="EC" id="2.5.1.141" evidence="9"/>
<dbReference type="PANTHER" id="PTHR43448:SF2">
    <property type="entry name" value="PROTOHEME IX FARNESYLTRANSFERASE, MITOCHONDRIAL"/>
    <property type="match status" value="1"/>
</dbReference>
<dbReference type="STRING" id="261317.BCTU_302"/>
<dbReference type="GO" id="GO:0048034">
    <property type="term" value="P:heme O biosynthetic process"/>
    <property type="evidence" value="ECO:0007669"/>
    <property type="project" value="UniProtKB-UniRule"/>
</dbReference>
<keyword evidence="4 9" id="KW-0812">Transmembrane</keyword>
<sequence length="306" mass="36389">MGNGTFKSLKKIYYFYTYYIFDFIKIFKPGIIFGNIIALISGFLLASKGQIKYSVLIKSIISMICIISSACIINNILDKDIDQCMNRTKKRILCIFGDNIYLIYFLWFLSFFLCFIGCIIFYVYINILCIVISLIGFFIYILLYSYICKRKYFYSTIIGSISGALPPIVGYIAIKNTFDICCIIIFFMYSFWQISHFYSISIFRLNDYKNAGIPLFSVIYGVKKTKININLCIIFLIFSNFLLYLLNYVNVTYLWFTTFFLSFWYFFSIFGGLFFNNIVWSRIMFFISIFVIFIVFFFMFFNFYFY</sequence>
<evidence type="ECO:0000256" key="7">
    <source>
        <dbReference type="ARBA" id="ARBA00023136"/>
    </source>
</evidence>
<feature type="transmembrane region" description="Helical" evidence="9">
    <location>
        <begin position="227"/>
        <end position="246"/>
    </location>
</feature>
<evidence type="ECO:0000256" key="6">
    <source>
        <dbReference type="ARBA" id="ARBA00023133"/>
    </source>
</evidence>
<dbReference type="EMBL" id="CP001817">
    <property type="protein sequence ID" value="AEH39873.1"/>
    <property type="molecule type" value="Genomic_DNA"/>
</dbReference>
<dbReference type="AlphaFoldDB" id="F7WZK6"/>
<dbReference type="PANTHER" id="PTHR43448">
    <property type="entry name" value="PROTOHEME IX FARNESYLTRANSFERASE, MITOCHONDRIAL"/>
    <property type="match status" value="1"/>
</dbReference>
<name>F7WZK6_9GAMM</name>
<dbReference type="InterPro" id="IPR000537">
    <property type="entry name" value="UbiA_prenyltransferase"/>
</dbReference>
<evidence type="ECO:0000313" key="11">
    <source>
        <dbReference type="Proteomes" id="UP000006811"/>
    </source>
</evidence>
<dbReference type="HOGENOM" id="CLU_029631_0_0_6"/>
<feature type="transmembrane region" description="Helical" evidence="9">
    <location>
        <begin position="252"/>
        <end position="276"/>
    </location>
</feature>
<dbReference type="GO" id="GO:0008495">
    <property type="term" value="F:protoheme IX farnesyltransferase activity"/>
    <property type="evidence" value="ECO:0007669"/>
    <property type="project" value="UniProtKB-UniRule"/>
</dbReference>
<evidence type="ECO:0000256" key="2">
    <source>
        <dbReference type="ARBA" id="ARBA00022475"/>
    </source>
</evidence>
<evidence type="ECO:0000256" key="1">
    <source>
        <dbReference type="ARBA" id="ARBA00004141"/>
    </source>
</evidence>
<evidence type="ECO:0000256" key="8">
    <source>
        <dbReference type="ARBA" id="ARBA00047690"/>
    </source>
</evidence>
<dbReference type="KEGG" id="baj:BCTU_302"/>
<gene>
    <name evidence="9 10" type="primary">cyoE</name>
    <name evidence="10" type="ORF">BCTU_302</name>
</gene>
<evidence type="ECO:0000256" key="4">
    <source>
        <dbReference type="ARBA" id="ARBA00022692"/>
    </source>
</evidence>
<reference evidence="10 11" key="1">
    <citation type="journal article" date="2011" name="Appl. Environ. Microbiol.">
        <title>The genome of Buchnera aphidicola from the aphid Cinara tujafilina provides new clues about the evolutionary history of metabolic losses in bacterial endosymbionts.</title>
        <authorList>
            <person name="Lamelas A."/>
            <person name="Gosalbes M.J."/>
            <person name="Moya A."/>
            <person name="Latorre A."/>
        </authorList>
    </citation>
    <scope>NUCLEOTIDE SEQUENCE [LARGE SCALE GENOMIC DNA]</scope>
    <source>
        <strain evidence="11">Cinara tujafilina</strain>
    </source>
</reference>
<dbReference type="InterPro" id="IPR006369">
    <property type="entry name" value="Protohaem_IX_farnesylTrfase"/>
</dbReference>
<keyword evidence="6 9" id="KW-0350">Heme biosynthesis</keyword>
<keyword evidence="3 9" id="KW-0808">Transferase</keyword>
<feature type="transmembrane region" description="Helical" evidence="9">
    <location>
        <begin position="12"/>
        <end position="45"/>
    </location>
</feature>
<dbReference type="GO" id="GO:0005886">
    <property type="term" value="C:plasma membrane"/>
    <property type="evidence" value="ECO:0007669"/>
    <property type="project" value="UniProtKB-SubCell"/>
</dbReference>